<dbReference type="PROSITE" id="PS00158">
    <property type="entry name" value="ALDOLASE_CLASS_I"/>
    <property type="match status" value="1"/>
</dbReference>
<dbReference type="SUPFAM" id="SSF51569">
    <property type="entry name" value="Aldolase"/>
    <property type="match status" value="1"/>
</dbReference>
<dbReference type="InterPro" id="IPR000741">
    <property type="entry name" value="FBA_I"/>
</dbReference>
<evidence type="ECO:0000256" key="9">
    <source>
        <dbReference type="RuleBase" id="RU004257"/>
    </source>
</evidence>
<name>S9VFL2_9TRYP</name>
<dbReference type="EC" id="4.1.2.13" evidence="4 8"/>
<evidence type="ECO:0000313" key="10">
    <source>
        <dbReference type="EMBL" id="CAD2214219.1"/>
    </source>
</evidence>
<dbReference type="VEuPathDB" id="TriTrypDB:ADEAN_000166300"/>
<keyword evidence="6 8" id="KW-0456">Lyase</keyword>
<dbReference type="GO" id="GO:0005737">
    <property type="term" value="C:cytoplasm"/>
    <property type="evidence" value="ECO:0007669"/>
    <property type="project" value="UniProtKB-ARBA"/>
</dbReference>
<comment type="catalytic activity">
    <reaction evidence="1 8">
        <text>beta-D-fructose 1,6-bisphosphate = D-glyceraldehyde 3-phosphate + dihydroxyacetone phosphate</text>
        <dbReference type="Rhea" id="RHEA:14729"/>
        <dbReference type="ChEBI" id="CHEBI:32966"/>
        <dbReference type="ChEBI" id="CHEBI:57642"/>
        <dbReference type="ChEBI" id="CHEBI:59776"/>
        <dbReference type="EC" id="4.1.2.13"/>
    </reaction>
</comment>
<keyword evidence="5 8" id="KW-0324">Glycolysis</keyword>
<organism evidence="10 12">
    <name type="scientific">Angomonas deanei</name>
    <dbReference type="NCBI Taxonomy" id="59799"/>
    <lineage>
        <taxon>Eukaryota</taxon>
        <taxon>Discoba</taxon>
        <taxon>Euglenozoa</taxon>
        <taxon>Kinetoplastea</taxon>
        <taxon>Metakinetoplastina</taxon>
        <taxon>Trypanosomatida</taxon>
        <taxon>Trypanosomatidae</taxon>
        <taxon>Strigomonadinae</taxon>
        <taxon>Angomonas</taxon>
    </lineage>
</organism>
<keyword evidence="12" id="KW-1185">Reference proteome</keyword>
<keyword evidence="7" id="KW-0704">Schiff base</keyword>
<dbReference type="EMBL" id="LR877147">
    <property type="protein sequence ID" value="CAD2214219.1"/>
    <property type="molecule type" value="Genomic_DNA"/>
</dbReference>
<evidence type="ECO:0000313" key="12">
    <source>
        <dbReference type="Proteomes" id="UP000515908"/>
    </source>
</evidence>
<comment type="similarity">
    <text evidence="3 8">Belongs to the class I fructose-bisphosphate aldolase family.</text>
</comment>
<protein>
    <recommendedName>
        <fullName evidence="4 8">Fructose-bisphosphate aldolase</fullName>
        <ecNumber evidence="4 8">4.1.2.13</ecNumber>
    </recommendedName>
</protein>
<dbReference type="AlphaFoldDB" id="S9VFL2"/>
<dbReference type="GO" id="GO:0004332">
    <property type="term" value="F:fructose-bisphosphate aldolase activity"/>
    <property type="evidence" value="ECO:0007669"/>
    <property type="project" value="UniProtKB-EC"/>
</dbReference>
<dbReference type="NCBIfam" id="NF033379">
    <property type="entry name" value="FrucBisAld_I"/>
    <property type="match status" value="1"/>
</dbReference>
<sequence>MSDRVSVLRTQLPSYNTITTKYEAELRQTAKRMTAPGKGLLAADESIGSCSKRFDPIGLENTEPNRQKYRALMLEAEGFEKYISGVILHDETVFQKATNGQTFPEYLTSKGVYPGIKTDLGLHDLEEGAPGEQMTEGLDGYIKRAQKYYKAGCRFCKWRNVYKIQNGTVSESAVRFNAETLARYAILSQKAGLVPIVEPEVMIDGTHDIDTCQRVSQHVWAEVAAALQRHGVIWEGCLLKPNMVVPGAESGKKATAEEVARYTVTTLARTMPPALVGVTFLSGGLSEVQASEYLNAINNVDIPRPWKLTFSYARGLQSSALKAWGGKDSGIPAGRRAFLHRAKMNSNAQLGKYNRAEDDKESQSLYVKGNSY</sequence>
<accession>S9VFL2</accession>
<evidence type="ECO:0000256" key="2">
    <source>
        <dbReference type="ARBA" id="ARBA00004714"/>
    </source>
</evidence>
<dbReference type="Gene3D" id="3.20.20.70">
    <property type="entry name" value="Aldolase class I"/>
    <property type="match status" value="1"/>
</dbReference>
<gene>
    <name evidence="10" type="ORF">ADEAN_000166300</name>
    <name evidence="11" type="ORF">ADEAN_000166400</name>
</gene>
<evidence type="ECO:0000256" key="5">
    <source>
        <dbReference type="ARBA" id="ARBA00023152"/>
    </source>
</evidence>
<dbReference type="InterPro" id="IPR013785">
    <property type="entry name" value="Aldolase_TIM"/>
</dbReference>
<dbReference type="CDD" id="cd00948">
    <property type="entry name" value="FBP_aldolase_I_a"/>
    <property type="match status" value="1"/>
</dbReference>
<comment type="pathway">
    <text evidence="2 9">Carbohydrate degradation; glycolysis; D-glyceraldehyde 3-phosphate and glycerone phosphate from D-glucose: step 4/4.</text>
</comment>
<dbReference type="InterPro" id="IPR029768">
    <property type="entry name" value="Aldolase_I_AS"/>
</dbReference>
<dbReference type="PANTHER" id="PTHR11627">
    <property type="entry name" value="FRUCTOSE-BISPHOSPHATE ALDOLASE"/>
    <property type="match status" value="1"/>
</dbReference>
<evidence type="ECO:0000256" key="7">
    <source>
        <dbReference type="ARBA" id="ARBA00023270"/>
    </source>
</evidence>
<dbReference type="Pfam" id="PF00274">
    <property type="entry name" value="Glycolytic"/>
    <property type="match status" value="1"/>
</dbReference>
<dbReference type="EMBL" id="LR877147">
    <property type="protein sequence ID" value="CAD2214220.1"/>
    <property type="molecule type" value="Genomic_DNA"/>
</dbReference>
<evidence type="ECO:0000313" key="11">
    <source>
        <dbReference type="EMBL" id="CAD2214220.1"/>
    </source>
</evidence>
<dbReference type="Proteomes" id="UP000515908">
    <property type="component" value="Chromosome 03"/>
</dbReference>
<dbReference type="OrthoDB" id="275758at2759"/>
<evidence type="ECO:0000256" key="4">
    <source>
        <dbReference type="ARBA" id="ARBA00013068"/>
    </source>
</evidence>
<proteinExistence type="inferred from homology"/>
<dbReference type="UniPathway" id="UPA00109">
    <property type="reaction ID" value="UER00183"/>
</dbReference>
<dbReference type="VEuPathDB" id="TriTrypDB:ADEAN_000166400"/>
<evidence type="ECO:0000256" key="6">
    <source>
        <dbReference type="ARBA" id="ARBA00023239"/>
    </source>
</evidence>
<dbReference type="FunFam" id="3.20.20.70:FF:000140">
    <property type="entry name" value="Fructose-bisphosphate aldolase"/>
    <property type="match status" value="1"/>
</dbReference>
<evidence type="ECO:0000256" key="1">
    <source>
        <dbReference type="ARBA" id="ARBA00000441"/>
    </source>
</evidence>
<reference evidence="10 12" key="1">
    <citation type="submission" date="2020-08" db="EMBL/GenBank/DDBJ databases">
        <authorList>
            <person name="Newling K."/>
            <person name="Davey J."/>
            <person name="Forrester S."/>
        </authorList>
    </citation>
    <scope>NUCLEOTIDE SEQUENCE [LARGE SCALE GENOMIC DNA]</scope>
    <source>
        <strain evidence="10">Crithidia deanei Carvalho</strain>
        <strain evidence="12">Crithidia deanei Carvalho (ATCC PRA-265)</strain>
    </source>
</reference>
<dbReference type="GO" id="GO:0006096">
    <property type="term" value="P:glycolytic process"/>
    <property type="evidence" value="ECO:0007669"/>
    <property type="project" value="UniProtKB-UniPathway"/>
</dbReference>
<evidence type="ECO:0000256" key="3">
    <source>
        <dbReference type="ARBA" id="ARBA00010387"/>
    </source>
</evidence>
<evidence type="ECO:0000256" key="8">
    <source>
        <dbReference type="RuleBase" id="RU003994"/>
    </source>
</evidence>